<comment type="caution">
    <text evidence="1">The sequence shown here is derived from an EMBL/GenBank/DDBJ whole genome shotgun (WGS) entry which is preliminary data.</text>
</comment>
<organism evidence="1 2">
    <name type="scientific">Rhodococcus oryzae</name>
    <dbReference type="NCBI Taxonomy" id="2571143"/>
    <lineage>
        <taxon>Bacteria</taxon>
        <taxon>Bacillati</taxon>
        <taxon>Actinomycetota</taxon>
        <taxon>Actinomycetes</taxon>
        <taxon>Mycobacteriales</taxon>
        <taxon>Nocardiaceae</taxon>
        <taxon>Rhodococcus</taxon>
    </lineage>
</organism>
<gene>
    <name evidence="1" type="ORF">FCG67_18505</name>
</gene>
<dbReference type="RefSeq" id="WP_136911160.1">
    <property type="nucleotide sequence ID" value="NZ_SUMD01000009.1"/>
</dbReference>
<dbReference type="Proteomes" id="UP000305109">
    <property type="component" value="Unassembled WGS sequence"/>
</dbReference>
<protein>
    <submittedName>
        <fullName evidence="1">Uncharacterized protein</fullName>
    </submittedName>
</protein>
<evidence type="ECO:0000313" key="1">
    <source>
        <dbReference type="EMBL" id="TJZ76011.1"/>
    </source>
</evidence>
<proteinExistence type="predicted"/>
<accession>A0ABY2RGF3</accession>
<evidence type="ECO:0000313" key="2">
    <source>
        <dbReference type="Proteomes" id="UP000305109"/>
    </source>
</evidence>
<reference evidence="1 2" key="1">
    <citation type="submission" date="2019-04" db="EMBL/GenBank/DDBJ databases">
        <title>Rhodococcus oryzae sp. nov., a novel actinomycete isolated from rhizosphere soil of rice (Oryza sativa L.).</title>
        <authorList>
            <person name="Li C."/>
        </authorList>
    </citation>
    <scope>NUCLEOTIDE SEQUENCE [LARGE SCALE GENOMIC DNA]</scope>
    <source>
        <strain evidence="1 2">NEAU-CX67</strain>
    </source>
</reference>
<name>A0ABY2RGF3_9NOCA</name>
<dbReference type="EMBL" id="SUMD01000009">
    <property type="protein sequence ID" value="TJZ76011.1"/>
    <property type="molecule type" value="Genomic_DNA"/>
</dbReference>
<keyword evidence="2" id="KW-1185">Reference proteome</keyword>
<sequence>MAGGFPVFRIFTAASGGAVPVRFRMPDFSSANADSEDHAYHQADRITGDLLDAMPSGCGPFTFIGALEGYPVGDRLFDDTVTSAELWWAPTRYGPTWLVLGTAVDESSFWRLVNDDDDLNTLGAHGPATRQRVAVIGTLTQTN</sequence>